<evidence type="ECO:0000256" key="1">
    <source>
        <dbReference type="SAM" id="MobiDB-lite"/>
    </source>
</evidence>
<feature type="region of interest" description="Disordered" evidence="1">
    <location>
        <begin position="30"/>
        <end position="81"/>
    </location>
</feature>
<sequence length="81" mass="8445">MKIRVTTPCMIALVLCMPLCAPAAFAQAGTPGMKQMRDVQRKAEQKARTKQSNNNTASQHHKASEAAATAPAAQAAPASAP</sequence>
<comment type="caution">
    <text evidence="3">The sequence shown here is derived from an EMBL/GenBank/DDBJ whole genome shotgun (WGS) entry which is preliminary data.</text>
</comment>
<evidence type="ECO:0000313" key="3">
    <source>
        <dbReference type="EMBL" id="PVX76270.1"/>
    </source>
</evidence>
<keyword evidence="2" id="KW-0732">Signal</keyword>
<dbReference type="Proteomes" id="UP000245712">
    <property type="component" value="Unassembled WGS sequence"/>
</dbReference>
<accession>A0ABX5KGA6</accession>
<proteinExistence type="predicted"/>
<keyword evidence="4" id="KW-1185">Reference proteome</keyword>
<name>A0ABX5KGA6_9BURK</name>
<protein>
    <submittedName>
        <fullName evidence="3">Uncharacterized protein</fullName>
    </submittedName>
</protein>
<feature type="compositionally biased region" description="Basic and acidic residues" evidence="1">
    <location>
        <begin position="35"/>
        <end position="47"/>
    </location>
</feature>
<organism evidence="3 4">
    <name type="scientific">Paraburkholderia unamae</name>
    <dbReference type="NCBI Taxonomy" id="219649"/>
    <lineage>
        <taxon>Bacteria</taxon>
        <taxon>Pseudomonadati</taxon>
        <taxon>Pseudomonadota</taxon>
        <taxon>Betaproteobacteria</taxon>
        <taxon>Burkholderiales</taxon>
        <taxon>Burkholderiaceae</taxon>
        <taxon>Paraburkholderia</taxon>
    </lineage>
</organism>
<evidence type="ECO:0000256" key="2">
    <source>
        <dbReference type="SAM" id="SignalP"/>
    </source>
</evidence>
<dbReference type="EMBL" id="QEOB01000016">
    <property type="protein sequence ID" value="PVX76270.1"/>
    <property type="molecule type" value="Genomic_DNA"/>
</dbReference>
<feature type="chain" id="PRO_5047073329" evidence="2">
    <location>
        <begin position="27"/>
        <end position="81"/>
    </location>
</feature>
<evidence type="ECO:0000313" key="4">
    <source>
        <dbReference type="Proteomes" id="UP000245712"/>
    </source>
</evidence>
<gene>
    <name evidence="3" type="ORF">C7402_11653</name>
</gene>
<feature type="signal peptide" evidence="2">
    <location>
        <begin position="1"/>
        <end position="26"/>
    </location>
</feature>
<feature type="compositionally biased region" description="Low complexity" evidence="1">
    <location>
        <begin position="65"/>
        <end position="81"/>
    </location>
</feature>
<reference evidence="3 4" key="1">
    <citation type="submission" date="2018-05" db="EMBL/GenBank/DDBJ databases">
        <title>Genomic Encyclopedia of Type Strains, Phase IV (KMG-V): Genome sequencing to study the core and pangenomes of soil and plant-associated prokaryotes.</title>
        <authorList>
            <person name="Whitman W."/>
        </authorList>
    </citation>
    <scope>NUCLEOTIDE SEQUENCE [LARGE SCALE GENOMIC DNA]</scope>
    <source>
        <strain evidence="3 4">SCZa-39</strain>
    </source>
</reference>
<dbReference type="RefSeq" id="WP_133254586.1">
    <property type="nucleotide sequence ID" value="NZ_CAJZAT010000201.1"/>
</dbReference>